<dbReference type="GeneID" id="18921648"/>
<dbReference type="Proteomes" id="UP000001072">
    <property type="component" value="Unassembled WGS sequence"/>
</dbReference>
<dbReference type="InterPro" id="IPR032675">
    <property type="entry name" value="LRR_dom_sf"/>
</dbReference>
<evidence type="ECO:0000313" key="2">
    <source>
        <dbReference type="Proteomes" id="UP000001072"/>
    </source>
</evidence>
<proteinExistence type="predicted"/>
<dbReference type="InParanoid" id="F4R806"/>
<dbReference type="VEuPathDB" id="FungiDB:MELLADRAFT_102354"/>
<gene>
    <name evidence="1" type="ORF">MELLADRAFT_102354</name>
</gene>
<dbReference type="Gene3D" id="3.80.10.10">
    <property type="entry name" value="Ribonuclease Inhibitor"/>
    <property type="match status" value="1"/>
</dbReference>
<dbReference type="RefSeq" id="XP_007405333.1">
    <property type="nucleotide sequence ID" value="XM_007405271.1"/>
</dbReference>
<protein>
    <recommendedName>
        <fullName evidence="3">F-box domain-containing protein</fullName>
    </recommendedName>
</protein>
<sequence>MCMTSLTFPHPFETEQLPVEVVRLIVENIINQSPIISADPTNCTDTSFLHHTQVTRLLQLRLLSKAWDIVILDSVFKNLRLPRDNMASSLAGIWKTSYLTPGFPKLQRLCLDGVQHPMPLSQHGQPLPSPTPVYPFSIRPQNAASIISLCRYTLTQLKLRFIDCVGFTPELSNTIQLATGLHTLNISGSRSSGVPHDSKSIKFLLERIPQLKSLSLNFSFLSAMELARNSLPDLEHFWFACDLDNLQAAKDICQSSARKISCLELLPQANPDPIAPIALGLQDILQVLFIISIPDRIPRNSRDTCFPKLRVLRSEYCHLNPLEIDLQWLKWPLLQSIEVLVTSYWHGNVYWRSILAQTDRASITVPPKLKHIVFTTPKGSGLRDQELVEVFQSIGVKCHFMFQPACADLMGLANLLNTEELRSNDVVDPN</sequence>
<organism evidence="2">
    <name type="scientific">Melampsora larici-populina (strain 98AG31 / pathotype 3-4-7)</name>
    <name type="common">Poplar leaf rust fungus</name>
    <dbReference type="NCBI Taxonomy" id="747676"/>
    <lineage>
        <taxon>Eukaryota</taxon>
        <taxon>Fungi</taxon>
        <taxon>Dikarya</taxon>
        <taxon>Basidiomycota</taxon>
        <taxon>Pucciniomycotina</taxon>
        <taxon>Pucciniomycetes</taxon>
        <taxon>Pucciniales</taxon>
        <taxon>Melampsoraceae</taxon>
        <taxon>Melampsora</taxon>
    </lineage>
</organism>
<keyword evidence="2" id="KW-1185">Reference proteome</keyword>
<dbReference type="HOGENOM" id="CLU_032925_2_0_1"/>
<evidence type="ECO:0008006" key="3">
    <source>
        <dbReference type="Google" id="ProtNLM"/>
    </source>
</evidence>
<evidence type="ECO:0000313" key="1">
    <source>
        <dbReference type="EMBL" id="EGG11698.1"/>
    </source>
</evidence>
<dbReference type="EMBL" id="GL883092">
    <property type="protein sequence ID" value="EGG11698.1"/>
    <property type="molecule type" value="Genomic_DNA"/>
</dbReference>
<accession>F4R806</accession>
<name>F4R806_MELLP</name>
<dbReference type="AlphaFoldDB" id="F4R806"/>
<dbReference type="KEGG" id="mlr:MELLADRAFT_102354"/>
<reference evidence="2" key="1">
    <citation type="journal article" date="2011" name="Proc. Natl. Acad. Sci. U.S.A.">
        <title>Obligate biotrophy features unraveled by the genomic analysis of rust fungi.</title>
        <authorList>
            <person name="Duplessis S."/>
            <person name="Cuomo C.A."/>
            <person name="Lin Y.-C."/>
            <person name="Aerts A."/>
            <person name="Tisserant E."/>
            <person name="Veneault-Fourrey C."/>
            <person name="Joly D.L."/>
            <person name="Hacquard S."/>
            <person name="Amselem J."/>
            <person name="Cantarel B.L."/>
            <person name="Chiu R."/>
            <person name="Coutinho P.M."/>
            <person name="Feau N."/>
            <person name="Field M."/>
            <person name="Frey P."/>
            <person name="Gelhaye E."/>
            <person name="Goldberg J."/>
            <person name="Grabherr M.G."/>
            <person name="Kodira C.D."/>
            <person name="Kohler A."/>
            <person name="Kuees U."/>
            <person name="Lindquist E.A."/>
            <person name="Lucas S.M."/>
            <person name="Mago R."/>
            <person name="Mauceli E."/>
            <person name="Morin E."/>
            <person name="Murat C."/>
            <person name="Pangilinan J.L."/>
            <person name="Park R."/>
            <person name="Pearson M."/>
            <person name="Quesneville H."/>
            <person name="Rouhier N."/>
            <person name="Sakthikumar S."/>
            <person name="Salamov A.A."/>
            <person name="Schmutz J."/>
            <person name="Selles B."/>
            <person name="Shapiro H."/>
            <person name="Tanguay P."/>
            <person name="Tuskan G.A."/>
            <person name="Henrissat B."/>
            <person name="Van de Peer Y."/>
            <person name="Rouze P."/>
            <person name="Ellis J.G."/>
            <person name="Dodds P.N."/>
            <person name="Schein J.E."/>
            <person name="Zhong S."/>
            <person name="Hamelin R.C."/>
            <person name="Grigoriev I.V."/>
            <person name="Szabo L.J."/>
            <person name="Martin F."/>
        </authorList>
    </citation>
    <scope>NUCLEOTIDE SEQUENCE [LARGE SCALE GENOMIC DNA]</scope>
    <source>
        <strain evidence="2">98AG31 / pathotype 3-4-7</strain>
    </source>
</reference>